<proteinExistence type="inferred from homology"/>
<organism evidence="6 7">
    <name type="scientific">Pontibacterium sinense</name>
    <dbReference type="NCBI Taxonomy" id="2781979"/>
    <lineage>
        <taxon>Bacteria</taxon>
        <taxon>Pseudomonadati</taxon>
        <taxon>Pseudomonadota</taxon>
        <taxon>Gammaproteobacteria</taxon>
        <taxon>Oceanospirillales</taxon>
        <taxon>Oceanospirillaceae</taxon>
        <taxon>Pontibacterium</taxon>
    </lineage>
</organism>
<keyword evidence="4" id="KW-0456">Lyase</keyword>
<dbReference type="GO" id="GO:0016846">
    <property type="term" value="F:carbon-sulfur lyase activity"/>
    <property type="evidence" value="ECO:0007669"/>
    <property type="project" value="InterPro"/>
</dbReference>
<dbReference type="Pfam" id="PF04828">
    <property type="entry name" value="GFA"/>
    <property type="match status" value="1"/>
</dbReference>
<evidence type="ECO:0000256" key="1">
    <source>
        <dbReference type="ARBA" id="ARBA00005495"/>
    </source>
</evidence>
<dbReference type="InterPro" id="IPR006913">
    <property type="entry name" value="CENP-V/GFA"/>
</dbReference>
<name>A0A8J7FAR4_9GAMM</name>
<dbReference type="InterPro" id="IPR011057">
    <property type="entry name" value="Mss4-like_sf"/>
</dbReference>
<dbReference type="SUPFAM" id="SSF51316">
    <property type="entry name" value="Mss4-like"/>
    <property type="match status" value="1"/>
</dbReference>
<dbReference type="PANTHER" id="PTHR33337">
    <property type="entry name" value="GFA DOMAIN-CONTAINING PROTEIN"/>
    <property type="match status" value="1"/>
</dbReference>
<evidence type="ECO:0000256" key="2">
    <source>
        <dbReference type="ARBA" id="ARBA00022723"/>
    </source>
</evidence>
<evidence type="ECO:0000259" key="5">
    <source>
        <dbReference type="PROSITE" id="PS51891"/>
    </source>
</evidence>
<comment type="caution">
    <text evidence="6">The sequence shown here is derived from an EMBL/GenBank/DDBJ whole genome shotgun (WGS) entry which is preliminary data.</text>
</comment>
<keyword evidence="2" id="KW-0479">Metal-binding</keyword>
<dbReference type="GO" id="GO:0046872">
    <property type="term" value="F:metal ion binding"/>
    <property type="evidence" value="ECO:0007669"/>
    <property type="project" value="UniProtKB-KW"/>
</dbReference>
<evidence type="ECO:0000313" key="7">
    <source>
        <dbReference type="Proteomes" id="UP000640333"/>
    </source>
</evidence>
<feature type="domain" description="CENP-V/GFA" evidence="5">
    <location>
        <begin position="4"/>
        <end position="114"/>
    </location>
</feature>
<dbReference type="PROSITE" id="PS51891">
    <property type="entry name" value="CENP_V_GFA"/>
    <property type="match status" value="1"/>
</dbReference>
<accession>A0A8J7FAR4</accession>
<keyword evidence="7" id="KW-1185">Reference proteome</keyword>
<comment type="similarity">
    <text evidence="1">Belongs to the Gfa family.</text>
</comment>
<gene>
    <name evidence="6" type="ORF">IOQ59_09470</name>
</gene>
<dbReference type="AlphaFoldDB" id="A0A8J7FAR4"/>
<evidence type="ECO:0000313" key="6">
    <source>
        <dbReference type="EMBL" id="MBE9397487.1"/>
    </source>
</evidence>
<reference evidence="6" key="1">
    <citation type="submission" date="2020-10" db="EMBL/GenBank/DDBJ databases">
        <title>Bacterium isolated from coastal waters sediment.</title>
        <authorList>
            <person name="Chen R.-J."/>
            <person name="Lu D.-C."/>
            <person name="Zhu K.-L."/>
            <person name="Du Z.-J."/>
        </authorList>
    </citation>
    <scope>NUCLEOTIDE SEQUENCE</scope>
    <source>
        <strain evidence="6">N1Y112</strain>
    </source>
</reference>
<protein>
    <submittedName>
        <fullName evidence="6">GFA family protein</fullName>
    </submittedName>
</protein>
<evidence type="ECO:0000256" key="4">
    <source>
        <dbReference type="ARBA" id="ARBA00023239"/>
    </source>
</evidence>
<dbReference type="Proteomes" id="UP000640333">
    <property type="component" value="Unassembled WGS sequence"/>
</dbReference>
<dbReference type="Gene3D" id="3.90.1590.10">
    <property type="entry name" value="glutathione-dependent formaldehyde- activating enzyme (gfa)"/>
    <property type="match status" value="1"/>
</dbReference>
<dbReference type="PANTHER" id="PTHR33337:SF40">
    <property type="entry name" value="CENP-V_GFA DOMAIN-CONTAINING PROTEIN-RELATED"/>
    <property type="match status" value="1"/>
</dbReference>
<keyword evidence="3" id="KW-0862">Zinc</keyword>
<dbReference type="EMBL" id="JADEYS010000008">
    <property type="protein sequence ID" value="MBE9397487.1"/>
    <property type="molecule type" value="Genomic_DNA"/>
</dbReference>
<evidence type="ECO:0000256" key="3">
    <source>
        <dbReference type="ARBA" id="ARBA00022833"/>
    </source>
</evidence>
<dbReference type="RefSeq" id="WP_193953044.1">
    <property type="nucleotide sequence ID" value="NZ_JADEYS010000008.1"/>
</dbReference>
<sequence>MAKITGSCLCGKVKFHCENQFTQFHLCHCELCQKVTGSAHASNLFTVHDNIIWLRGYAFVKRFDVPGCSMAHAFCVECGSAMPRLSGKEKLLVVPAGSLDSQANIAPQSNICWDERAKWYDDALNAPHIDGVPE</sequence>